<name>A0A381CB14_9ENTR</name>
<evidence type="ECO:0000313" key="7">
    <source>
        <dbReference type="Proteomes" id="UP000255528"/>
    </source>
</evidence>
<dbReference type="Pfam" id="PF12464">
    <property type="entry name" value="Mac"/>
    <property type="match status" value="1"/>
</dbReference>
<dbReference type="InterPro" id="IPR051159">
    <property type="entry name" value="Hexapeptide_acetyltransf"/>
</dbReference>
<dbReference type="PANTHER" id="PTHR23416">
    <property type="entry name" value="SIALIC ACID SYNTHASE-RELATED"/>
    <property type="match status" value="1"/>
</dbReference>
<dbReference type="AlphaFoldDB" id="A0A381CB14"/>
<gene>
    <name evidence="6" type="primary">maa_3</name>
    <name evidence="6" type="ORF">NCTC12119_03584</name>
</gene>
<evidence type="ECO:0000259" key="5">
    <source>
        <dbReference type="SMART" id="SM01266"/>
    </source>
</evidence>
<evidence type="ECO:0000256" key="2">
    <source>
        <dbReference type="ARBA" id="ARBA00022679"/>
    </source>
</evidence>
<dbReference type="FunFam" id="2.160.10.10:FF:000008">
    <property type="entry name" value="Maltose O-acetyltransferase"/>
    <property type="match status" value="1"/>
</dbReference>
<dbReference type="PANTHER" id="PTHR23416:SF23">
    <property type="entry name" value="ACETYLTRANSFERASE C18B11.09C-RELATED"/>
    <property type="match status" value="1"/>
</dbReference>
<dbReference type="NCBIfam" id="NF007499">
    <property type="entry name" value="PRK10092.1"/>
    <property type="match status" value="1"/>
</dbReference>
<evidence type="ECO:0000256" key="4">
    <source>
        <dbReference type="ARBA" id="ARBA00023315"/>
    </source>
</evidence>
<dbReference type="Pfam" id="PF00132">
    <property type="entry name" value="Hexapep"/>
    <property type="match status" value="1"/>
</dbReference>
<evidence type="ECO:0000256" key="3">
    <source>
        <dbReference type="ARBA" id="ARBA00022737"/>
    </source>
</evidence>
<evidence type="ECO:0000313" key="6">
    <source>
        <dbReference type="EMBL" id="SUW65056.1"/>
    </source>
</evidence>
<dbReference type="EC" id="2.3.1.79" evidence="6"/>
<keyword evidence="2 6" id="KW-0808">Transferase</keyword>
<dbReference type="SMART" id="SM01266">
    <property type="entry name" value="Mac"/>
    <property type="match status" value="1"/>
</dbReference>
<reference evidence="6 7" key="1">
    <citation type="submission" date="2018-06" db="EMBL/GenBank/DDBJ databases">
        <authorList>
            <consortium name="Pathogen Informatics"/>
            <person name="Doyle S."/>
        </authorList>
    </citation>
    <scope>NUCLEOTIDE SEQUENCE [LARGE SCALE GENOMIC DNA]</scope>
    <source>
        <strain evidence="6 7">NCTC12119</strain>
    </source>
</reference>
<sequence>MSQLFIKGISVSEEKQKMIAGELYRPADTQLRADRVNARHLIHRFNHTAPDEQAVRAELLGQLLGQSLDAYIEPSFRCDYGYNIFLGKNFYANFDCVILDVCPVHIGDNCMLAPGVHIYTATHPLDAETRNSGVEFGKPVTIGHNVWIGGRAVINPGVTIGDNVVVGSGSVVTKDIPANAVVAGNPARVIKMVD</sequence>
<dbReference type="GO" id="GO:0008925">
    <property type="term" value="F:maltose O-acetyltransferase activity"/>
    <property type="evidence" value="ECO:0007669"/>
    <property type="project" value="UniProtKB-EC"/>
</dbReference>
<dbReference type="GO" id="GO:0005829">
    <property type="term" value="C:cytosol"/>
    <property type="evidence" value="ECO:0007669"/>
    <property type="project" value="TreeGrafter"/>
</dbReference>
<dbReference type="InterPro" id="IPR011004">
    <property type="entry name" value="Trimer_LpxA-like_sf"/>
</dbReference>
<comment type="similarity">
    <text evidence="1">Belongs to the transferase hexapeptide repeat family.</text>
</comment>
<protein>
    <submittedName>
        <fullName evidence="6">Maltose O-acetyltransferase</fullName>
        <ecNumber evidence="6">2.3.1.79</ecNumber>
    </submittedName>
</protein>
<dbReference type="InterPro" id="IPR018357">
    <property type="entry name" value="Hexapep_transf_CS"/>
</dbReference>
<dbReference type="InterPro" id="IPR001451">
    <property type="entry name" value="Hexapep"/>
</dbReference>
<proteinExistence type="inferred from homology"/>
<dbReference type="InterPro" id="IPR024688">
    <property type="entry name" value="Mac_dom"/>
</dbReference>
<accession>A0A381CB14</accession>
<evidence type="ECO:0000256" key="1">
    <source>
        <dbReference type="ARBA" id="ARBA00007274"/>
    </source>
</evidence>
<dbReference type="Proteomes" id="UP000255528">
    <property type="component" value="Unassembled WGS sequence"/>
</dbReference>
<dbReference type="PROSITE" id="PS00101">
    <property type="entry name" value="HEXAPEP_TRANSFERASES"/>
    <property type="match status" value="1"/>
</dbReference>
<dbReference type="Gene3D" id="2.160.10.10">
    <property type="entry name" value="Hexapeptide repeat proteins"/>
    <property type="match status" value="1"/>
</dbReference>
<dbReference type="CDD" id="cd03357">
    <property type="entry name" value="LbH_MAT_GAT"/>
    <property type="match status" value="1"/>
</dbReference>
<keyword evidence="4 6" id="KW-0012">Acyltransferase</keyword>
<organism evidence="6 7">
    <name type="scientific">Buttiauxella agrestis</name>
    <dbReference type="NCBI Taxonomy" id="82977"/>
    <lineage>
        <taxon>Bacteria</taxon>
        <taxon>Pseudomonadati</taxon>
        <taxon>Pseudomonadota</taxon>
        <taxon>Gammaproteobacteria</taxon>
        <taxon>Enterobacterales</taxon>
        <taxon>Enterobacteriaceae</taxon>
        <taxon>Buttiauxella</taxon>
    </lineage>
</organism>
<dbReference type="EMBL" id="UIGI01000001">
    <property type="protein sequence ID" value="SUW65056.1"/>
    <property type="molecule type" value="Genomic_DNA"/>
</dbReference>
<feature type="domain" description="Maltose/galactoside acetyltransferase" evidence="5">
    <location>
        <begin position="15"/>
        <end position="69"/>
    </location>
</feature>
<dbReference type="SUPFAM" id="SSF51161">
    <property type="entry name" value="Trimeric LpxA-like enzymes"/>
    <property type="match status" value="1"/>
</dbReference>
<keyword evidence="3" id="KW-0677">Repeat</keyword>
<dbReference type="Pfam" id="PF14602">
    <property type="entry name" value="Hexapep_2"/>
    <property type="match status" value="1"/>
</dbReference>